<gene>
    <name evidence="1" type="ORF">G3R48_08855</name>
</gene>
<evidence type="ECO:0000313" key="1">
    <source>
        <dbReference type="EMBL" id="MBR9728090.1"/>
    </source>
</evidence>
<organism evidence="1 2">
    <name type="scientific">Shewanella intestini</name>
    <dbReference type="NCBI Taxonomy" id="2017544"/>
    <lineage>
        <taxon>Bacteria</taxon>
        <taxon>Pseudomonadati</taxon>
        <taxon>Pseudomonadota</taxon>
        <taxon>Gammaproteobacteria</taxon>
        <taxon>Alteromonadales</taxon>
        <taxon>Shewanellaceae</taxon>
        <taxon>Shewanella</taxon>
    </lineage>
</organism>
<dbReference type="Proteomes" id="UP000811844">
    <property type="component" value="Unassembled WGS sequence"/>
</dbReference>
<protein>
    <submittedName>
        <fullName evidence="1">Uncharacterized protein</fullName>
    </submittedName>
</protein>
<proteinExistence type="predicted"/>
<dbReference type="RefSeq" id="WP_212593288.1">
    <property type="nucleotide sequence ID" value="NZ_JAAIKR010000007.1"/>
</dbReference>
<comment type="caution">
    <text evidence="1">The sequence shown here is derived from an EMBL/GenBank/DDBJ whole genome shotgun (WGS) entry which is preliminary data.</text>
</comment>
<accession>A0ABS5I458</accession>
<reference evidence="1 2" key="1">
    <citation type="submission" date="2020-02" db="EMBL/GenBank/DDBJ databases">
        <title>Shewanella WXL01 sp. nov., a marine bacterium isolated from green algae in Luhuitou Fringing Reef (Northern South China Sea).</title>
        <authorList>
            <person name="Wang X."/>
        </authorList>
    </citation>
    <scope>NUCLEOTIDE SEQUENCE [LARGE SCALE GENOMIC DNA]</scope>
    <source>
        <strain evidence="1 2">MCCC 1A01895</strain>
    </source>
</reference>
<name>A0ABS5I458_9GAMM</name>
<dbReference type="EMBL" id="JAAIKR010000007">
    <property type="protein sequence ID" value="MBR9728090.1"/>
    <property type="molecule type" value="Genomic_DNA"/>
</dbReference>
<keyword evidence="2" id="KW-1185">Reference proteome</keyword>
<sequence length="66" mass="7487">MLVAQGSFSTWTPTQINYVEGLSSSSEGMTLWSTDNEYWIGRFSSNHKTFVTSKEQGKLFKIVGYK</sequence>
<evidence type="ECO:0000313" key="2">
    <source>
        <dbReference type="Proteomes" id="UP000811844"/>
    </source>
</evidence>